<gene>
    <name evidence="2" type="ORF">SAMN03080598_03558</name>
</gene>
<dbReference type="InterPro" id="IPR000182">
    <property type="entry name" value="GNAT_dom"/>
</dbReference>
<dbReference type="SUPFAM" id="SSF55729">
    <property type="entry name" value="Acyl-CoA N-acyltransferases (Nat)"/>
    <property type="match status" value="1"/>
</dbReference>
<evidence type="ECO:0000313" key="3">
    <source>
        <dbReference type="Proteomes" id="UP000236736"/>
    </source>
</evidence>
<dbReference type="OrthoDB" id="5109343at2"/>
<dbReference type="PROSITE" id="PS51186">
    <property type="entry name" value="GNAT"/>
    <property type="match status" value="1"/>
</dbReference>
<keyword evidence="2" id="KW-0808">Transferase</keyword>
<dbReference type="GO" id="GO:0016747">
    <property type="term" value="F:acyltransferase activity, transferring groups other than amino-acyl groups"/>
    <property type="evidence" value="ECO:0007669"/>
    <property type="project" value="InterPro"/>
</dbReference>
<dbReference type="STRING" id="1120964.GCA_001313265_05638"/>
<evidence type="ECO:0000313" key="2">
    <source>
        <dbReference type="EMBL" id="SEG36588.1"/>
    </source>
</evidence>
<dbReference type="Gene3D" id="3.40.630.30">
    <property type="match status" value="1"/>
</dbReference>
<protein>
    <submittedName>
        <fullName evidence="2">Acetyltransferase (GNAT) domain-containing protein</fullName>
    </submittedName>
</protein>
<dbReference type="RefSeq" id="WP_103926171.1">
    <property type="nucleotide sequence ID" value="NZ_BBFN01000035.1"/>
</dbReference>
<dbReference type="AlphaFoldDB" id="A0A1H5ZJA9"/>
<reference evidence="3" key="1">
    <citation type="submission" date="2016-10" db="EMBL/GenBank/DDBJ databases">
        <authorList>
            <person name="Varghese N."/>
            <person name="Submissions S."/>
        </authorList>
    </citation>
    <scope>NUCLEOTIDE SEQUENCE [LARGE SCALE GENOMIC DNA]</scope>
    <source>
        <strain evidence="3">DSM 17298</strain>
    </source>
</reference>
<evidence type="ECO:0000259" key="1">
    <source>
        <dbReference type="PROSITE" id="PS51186"/>
    </source>
</evidence>
<dbReference type="EMBL" id="FNVR01000028">
    <property type="protein sequence ID" value="SEG36588.1"/>
    <property type="molecule type" value="Genomic_DNA"/>
</dbReference>
<keyword evidence="3" id="KW-1185">Reference proteome</keyword>
<sequence>MAIHFKWTETEAELRGILDLQKVNLLSEISEEEKAEQGFVTVRHSLDQLKLMHSLEPHVITKDGEKVIGYILAMTKESRDLVPVLIPMFEQFDRLNFGEKLLSDYDYLVIGQICIDKSYRGQGIFDKMYELYRSTFASRYDFAVTEIALSNFRSLKAHQRVGFKVIHEFDDTTQNWAIVLLDWR</sequence>
<dbReference type="Pfam" id="PF00583">
    <property type="entry name" value="Acetyltransf_1"/>
    <property type="match status" value="1"/>
</dbReference>
<accession>A0A1H5ZJA9</accession>
<dbReference type="InterPro" id="IPR016181">
    <property type="entry name" value="Acyl_CoA_acyltransferase"/>
</dbReference>
<organism evidence="2 3">
    <name type="scientific">Algoriphagus boritolerans DSM 17298 = JCM 18970</name>
    <dbReference type="NCBI Taxonomy" id="1120964"/>
    <lineage>
        <taxon>Bacteria</taxon>
        <taxon>Pseudomonadati</taxon>
        <taxon>Bacteroidota</taxon>
        <taxon>Cytophagia</taxon>
        <taxon>Cytophagales</taxon>
        <taxon>Cyclobacteriaceae</taxon>
        <taxon>Algoriphagus</taxon>
    </lineage>
</organism>
<feature type="domain" description="N-acetyltransferase" evidence="1">
    <location>
        <begin position="12"/>
        <end position="184"/>
    </location>
</feature>
<name>A0A1H5ZJA9_9BACT</name>
<dbReference type="Proteomes" id="UP000236736">
    <property type="component" value="Unassembled WGS sequence"/>
</dbReference>
<proteinExistence type="predicted"/>